<dbReference type="EMBL" id="ASPP01008259">
    <property type="protein sequence ID" value="ETO25828.1"/>
    <property type="molecule type" value="Genomic_DNA"/>
</dbReference>
<feature type="compositionally biased region" description="Low complexity" evidence="1">
    <location>
        <begin position="120"/>
        <end position="141"/>
    </location>
</feature>
<accession>X6NIU9</accession>
<evidence type="ECO:0000313" key="3">
    <source>
        <dbReference type="Proteomes" id="UP000023152"/>
    </source>
</evidence>
<evidence type="ECO:0000256" key="1">
    <source>
        <dbReference type="SAM" id="MobiDB-lite"/>
    </source>
</evidence>
<name>X6NIU9_RETFI</name>
<dbReference type="AlphaFoldDB" id="X6NIU9"/>
<organism evidence="2 3">
    <name type="scientific">Reticulomyxa filosa</name>
    <dbReference type="NCBI Taxonomy" id="46433"/>
    <lineage>
        <taxon>Eukaryota</taxon>
        <taxon>Sar</taxon>
        <taxon>Rhizaria</taxon>
        <taxon>Retaria</taxon>
        <taxon>Foraminifera</taxon>
        <taxon>Monothalamids</taxon>
        <taxon>Reticulomyxidae</taxon>
        <taxon>Reticulomyxa</taxon>
    </lineage>
</organism>
<feature type="region of interest" description="Disordered" evidence="1">
    <location>
        <begin position="114"/>
        <end position="203"/>
    </location>
</feature>
<feature type="compositionally biased region" description="Basic residues" evidence="1">
    <location>
        <begin position="173"/>
        <end position="191"/>
    </location>
</feature>
<dbReference type="Proteomes" id="UP000023152">
    <property type="component" value="Unassembled WGS sequence"/>
</dbReference>
<sequence>FSSNVPKLSILKENTEPLGQALHLYDKYCNEVTANQLLNLRGNTTQGLKKFWANVEKVCSDRQLTSEQQAAQLPSPVALYRMFDSAEVDVMQLLQGSWDRFQLAISQQYGLTPEDNVGANTDNPVNSNSNPNPNVNVNINDNDNDNGKSHPKINITHLPINSQSQVEMELHQTRKHSKSKSHSHTPPHVHPSKPDPVSTQHPVSEAEYDISQAKVVKMDTKQLPSHQMAESGVLDLGVEHVQSFTLDIAQAMSGHLMESMRSERVLFTAAQMDKANPPMPVEESVSGMDPALRVTKRDDEITSPPILPGSSKMEIPLPTAEESMSVSHPDWVNAIDQRLTLNYSQVVPTSQMSLDLSSILDKPMEEKKSVPTLPALYENDNVIEKSQGES</sequence>
<protein>
    <submittedName>
        <fullName evidence="2">Uncharacterized protein</fullName>
    </submittedName>
</protein>
<keyword evidence="3" id="KW-1185">Reference proteome</keyword>
<proteinExistence type="predicted"/>
<feature type="non-terminal residue" evidence="2">
    <location>
        <position position="1"/>
    </location>
</feature>
<comment type="caution">
    <text evidence="2">The sequence shown here is derived from an EMBL/GenBank/DDBJ whole genome shotgun (WGS) entry which is preliminary data.</text>
</comment>
<reference evidence="2 3" key="1">
    <citation type="journal article" date="2013" name="Curr. Biol.">
        <title>The Genome of the Foraminiferan Reticulomyxa filosa.</title>
        <authorList>
            <person name="Glockner G."/>
            <person name="Hulsmann N."/>
            <person name="Schleicher M."/>
            <person name="Noegel A.A."/>
            <person name="Eichinger L."/>
            <person name="Gallinger C."/>
            <person name="Pawlowski J."/>
            <person name="Sierra R."/>
            <person name="Euteneuer U."/>
            <person name="Pillet L."/>
            <person name="Moustafa A."/>
            <person name="Platzer M."/>
            <person name="Groth M."/>
            <person name="Szafranski K."/>
            <person name="Schliwa M."/>
        </authorList>
    </citation>
    <scope>NUCLEOTIDE SEQUENCE [LARGE SCALE GENOMIC DNA]</scope>
</reference>
<evidence type="ECO:0000313" key="2">
    <source>
        <dbReference type="EMBL" id="ETO25828.1"/>
    </source>
</evidence>
<gene>
    <name evidence="2" type="ORF">RFI_11308</name>
</gene>